<gene>
    <name evidence="2" type="ORF">FNL38_106180</name>
</gene>
<dbReference type="EMBL" id="VNIQ01000006">
    <property type="protein sequence ID" value="TYQ02361.1"/>
    <property type="molecule type" value="Genomic_DNA"/>
</dbReference>
<accession>A0A652YM38</accession>
<reference evidence="2" key="1">
    <citation type="submission" date="2019-07" db="EMBL/GenBank/DDBJ databases">
        <title>Genomic Encyclopedia of Type Strains, Phase IV (KMG-IV): sequencing the most valuable type-strain genomes for metagenomic binning, comparative biology and taxonomic classification.</title>
        <authorList>
            <person name="Goeker M."/>
        </authorList>
    </citation>
    <scope>NUCLEOTIDE SEQUENCE</scope>
    <source>
        <strain evidence="2">DSM 44596</strain>
    </source>
</reference>
<sequence length="121" mass="12746">MDGFLITADVVDMGRFDVPADHLPAEGIDPATFGPGTGTVDVGDLTTTFDAFDLDGDGIVDSRVVSPDNDAAAIVVVSDFDRDGAADRVTMVESDGDFAAWECHRDTHGALVWDRIDSGTV</sequence>
<dbReference type="AlphaFoldDB" id="A0A652YM38"/>
<dbReference type="Pfam" id="PF20615">
    <property type="entry name" value="DUF6802"/>
    <property type="match status" value="1"/>
</dbReference>
<proteinExistence type="predicted"/>
<protein>
    <recommendedName>
        <fullName evidence="1">DUF6802 domain-containing protein</fullName>
    </recommendedName>
</protein>
<evidence type="ECO:0000259" key="1">
    <source>
        <dbReference type="Pfam" id="PF20615"/>
    </source>
</evidence>
<evidence type="ECO:0000313" key="2">
    <source>
        <dbReference type="EMBL" id="TYQ02361.1"/>
    </source>
</evidence>
<name>A0A652YM38_NOCGL</name>
<feature type="domain" description="DUF6802" evidence="1">
    <location>
        <begin position="20"/>
        <end position="120"/>
    </location>
</feature>
<organism evidence="2">
    <name type="scientific">Nocardia globerula</name>
    <dbReference type="NCBI Taxonomy" id="1818"/>
    <lineage>
        <taxon>Bacteria</taxon>
        <taxon>Bacillati</taxon>
        <taxon>Actinomycetota</taxon>
        <taxon>Actinomycetes</taxon>
        <taxon>Mycobacteriales</taxon>
        <taxon>Nocardiaceae</taxon>
        <taxon>Nocardia</taxon>
    </lineage>
</organism>
<comment type="caution">
    <text evidence="2">The sequence shown here is derived from an EMBL/GenBank/DDBJ whole genome shotgun (WGS) entry which is preliminary data.</text>
</comment>
<dbReference type="InterPro" id="IPR046543">
    <property type="entry name" value="DUF6802"/>
</dbReference>